<comment type="caution">
    <text evidence="1">The sequence shown here is derived from an EMBL/GenBank/DDBJ whole genome shotgun (WGS) entry which is preliminary data.</text>
</comment>
<name>A0ABQ2S771_9DEIO</name>
<evidence type="ECO:0008006" key="3">
    <source>
        <dbReference type="Google" id="ProtNLM"/>
    </source>
</evidence>
<evidence type="ECO:0000313" key="2">
    <source>
        <dbReference type="Proteomes" id="UP000644548"/>
    </source>
</evidence>
<accession>A0ABQ2S771</accession>
<protein>
    <recommendedName>
        <fullName evidence="3">Exo-alpha-sialidase</fullName>
    </recommendedName>
</protein>
<dbReference type="SUPFAM" id="SSF89372">
    <property type="entry name" value="Fucose-specific lectin"/>
    <property type="match status" value="1"/>
</dbReference>
<dbReference type="Gene3D" id="2.120.10.10">
    <property type="match status" value="1"/>
</dbReference>
<organism evidence="1 2">
    <name type="scientific">Deinococcus sedimenti</name>
    <dbReference type="NCBI Taxonomy" id="1867090"/>
    <lineage>
        <taxon>Bacteria</taxon>
        <taxon>Thermotogati</taxon>
        <taxon>Deinococcota</taxon>
        <taxon>Deinococci</taxon>
        <taxon>Deinococcales</taxon>
        <taxon>Deinococcaceae</taxon>
        <taxon>Deinococcus</taxon>
    </lineage>
</organism>
<reference evidence="2" key="1">
    <citation type="journal article" date="2019" name="Int. J. Syst. Evol. Microbiol.">
        <title>The Global Catalogue of Microorganisms (GCM) 10K type strain sequencing project: providing services to taxonomists for standard genome sequencing and annotation.</title>
        <authorList>
            <consortium name="The Broad Institute Genomics Platform"/>
            <consortium name="The Broad Institute Genome Sequencing Center for Infectious Disease"/>
            <person name="Wu L."/>
            <person name="Ma J."/>
        </authorList>
    </citation>
    <scope>NUCLEOTIDE SEQUENCE [LARGE SCALE GENOMIC DNA]</scope>
    <source>
        <strain evidence="2">JCM 31405</strain>
    </source>
</reference>
<evidence type="ECO:0000313" key="1">
    <source>
        <dbReference type="EMBL" id="GGS03909.1"/>
    </source>
</evidence>
<keyword evidence="2" id="KW-1185">Reference proteome</keyword>
<dbReference type="RefSeq" id="WP_189074285.1">
    <property type="nucleotide sequence ID" value="NZ_BMQN01000012.1"/>
</dbReference>
<gene>
    <name evidence="1" type="ORF">GCM10008960_33120</name>
</gene>
<proteinExistence type="predicted"/>
<dbReference type="EMBL" id="BMQN01000012">
    <property type="protein sequence ID" value="GGS03909.1"/>
    <property type="molecule type" value="Genomic_DNA"/>
</dbReference>
<sequence>MALMRILAVGVLLGGALLSSALAGGGNRPALRAVPWSAPPLSRQPVRDLQVAAAPDGGLLLATIQDDRRGASWRGAFQGRAVRLQAWAAGRWAPVGDILNYDQPRPVSNLDLRVDAQGTPVMVWNENYGDNDVIVFRAFRSGAWTDWRTRYLGVSSPAAARTRAVGALNGEPVLIHGEYRRNAANEQQTWLTYRTWGPDGQWTRSAPLNRLDRFSRSPALALTARGPLVAYLEGEVLTTRLLVRAWRDGRWTALGGPVSGRAPTYLASPRLVLQDGDRPTVAWIEGVPGRDAVFVAAWTGAQWAPQGGPVNAGQATDLDLLLDSSGHPVVAWTDEQGSLGRVLAARWDGLSWSRPTVLNVNPTRDARTPRLARLAGGEVILAWREDRDGRYGLQVRQLQW</sequence>
<dbReference type="Proteomes" id="UP000644548">
    <property type="component" value="Unassembled WGS sequence"/>
</dbReference>